<proteinExistence type="predicted"/>
<protein>
    <submittedName>
        <fullName evidence="4">Polysaccharide export protein</fullName>
    </submittedName>
</protein>
<dbReference type="Pfam" id="PF02563">
    <property type="entry name" value="Poly_export"/>
    <property type="match status" value="1"/>
</dbReference>
<evidence type="ECO:0000259" key="3">
    <source>
        <dbReference type="Pfam" id="PF10531"/>
    </source>
</evidence>
<organism evidence="4 5">
    <name type="scientific">Hirschia baltica (strain ATCC 49814 / DSM 5838 / IFAM 1418)</name>
    <dbReference type="NCBI Taxonomy" id="582402"/>
    <lineage>
        <taxon>Bacteria</taxon>
        <taxon>Pseudomonadati</taxon>
        <taxon>Pseudomonadota</taxon>
        <taxon>Alphaproteobacteria</taxon>
        <taxon>Hyphomonadales</taxon>
        <taxon>Hyphomonadaceae</taxon>
        <taxon>Hirschia</taxon>
    </lineage>
</organism>
<keyword evidence="5" id="KW-1185">Reference proteome</keyword>
<dbReference type="InterPro" id="IPR049712">
    <property type="entry name" value="Poly_export"/>
</dbReference>
<feature type="domain" description="Soluble ligand binding" evidence="3">
    <location>
        <begin position="128"/>
        <end position="172"/>
    </location>
</feature>
<dbReference type="InterPro" id="IPR019554">
    <property type="entry name" value="Soluble_ligand-bd"/>
</dbReference>
<evidence type="ECO:0000313" key="4">
    <source>
        <dbReference type="EMBL" id="ACT59480.1"/>
    </source>
</evidence>
<dbReference type="KEGG" id="hba:Hbal_1794"/>
<dbReference type="Gene3D" id="3.30.1950.10">
    <property type="entry name" value="wza like domain"/>
    <property type="match status" value="1"/>
</dbReference>
<name>C6XK35_HIRBI</name>
<accession>C6XK35</accession>
<dbReference type="EMBL" id="CP001678">
    <property type="protein sequence ID" value="ACT59480.1"/>
    <property type="molecule type" value="Genomic_DNA"/>
</dbReference>
<dbReference type="PROSITE" id="PS51257">
    <property type="entry name" value="PROKAR_LIPOPROTEIN"/>
    <property type="match status" value="1"/>
</dbReference>
<feature type="domain" description="Polysaccharide export protein N-terminal" evidence="2">
    <location>
        <begin position="49"/>
        <end position="120"/>
    </location>
</feature>
<evidence type="ECO:0000259" key="2">
    <source>
        <dbReference type="Pfam" id="PF02563"/>
    </source>
</evidence>
<dbReference type="GO" id="GO:0015159">
    <property type="term" value="F:polysaccharide transmembrane transporter activity"/>
    <property type="evidence" value="ECO:0007669"/>
    <property type="project" value="InterPro"/>
</dbReference>
<dbReference type="AlphaFoldDB" id="C6XK35"/>
<dbReference type="InterPro" id="IPR003715">
    <property type="entry name" value="Poly_export_N"/>
</dbReference>
<dbReference type="Pfam" id="PF10531">
    <property type="entry name" value="SLBB"/>
    <property type="match status" value="1"/>
</dbReference>
<evidence type="ECO:0000313" key="5">
    <source>
        <dbReference type="Proteomes" id="UP000002745"/>
    </source>
</evidence>
<dbReference type="Gene3D" id="3.10.560.10">
    <property type="entry name" value="Outer membrane lipoprotein wza domain like"/>
    <property type="match status" value="1"/>
</dbReference>
<dbReference type="Proteomes" id="UP000002745">
    <property type="component" value="Chromosome"/>
</dbReference>
<evidence type="ECO:0000256" key="1">
    <source>
        <dbReference type="ARBA" id="ARBA00022729"/>
    </source>
</evidence>
<reference evidence="5" key="1">
    <citation type="journal article" date="2011" name="J. Bacteriol.">
        <title>Genome sequences of eight morphologically diverse alphaproteobacteria.</title>
        <authorList>
            <consortium name="US DOE Joint Genome Institute"/>
            <person name="Brown P.J."/>
            <person name="Kysela D.T."/>
            <person name="Buechlein A."/>
            <person name="Hemmerich C."/>
            <person name="Brun Y.V."/>
        </authorList>
    </citation>
    <scope>NUCLEOTIDE SEQUENCE [LARGE SCALE GENOMIC DNA]</scope>
    <source>
        <strain evidence="5">ATCC 49814 / DSM 5838 / IFAM 1418</strain>
    </source>
</reference>
<dbReference type="PANTHER" id="PTHR33619:SF3">
    <property type="entry name" value="POLYSACCHARIDE EXPORT PROTEIN GFCE-RELATED"/>
    <property type="match status" value="1"/>
</dbReference>
<keyword evidence="1" id="KW-0732">Signal</keyword>
<dbReference type="PANTHER" id="PTHR33619">
    <property type="entry name" value="POLYSACCHARIDE EXPORT PROTEIN GFCE-RELATED"/>
    <property type="match status" value="1"/>
</dbReference>
<dbReference type="eggNOG" id="COG1596">
    <property type="taxonomic scope" value="Bacteria"/>
</dbReference>
<gene>
    <name evidence="4" type="ordered locus">Hbal_1794</name>
</gene>
<dbReference type="HOGENOM" id="CLU_038343_2_1_5"/>
<dbReference type="RefSeq" id="WP_015827630.1">
    <property type="nucleotide sequence ID" value="NC_012982.1"/>
</dbReference>
<dbReference type="OrthoDB" id="197007at2"/>
<dbReference type="STRING" id="582402.Hbal_1794"/>
<sequence length="231" mass="24900">MRISVLPVHLLIGTLFLILASCASSDGNISYDGQELAVPDTTELVQVGDLRINNLDELEVTVFGVKDLSGLYQVDSSGNVDLPLIGPIQAKGFTSFEIAEIIEARYEQNHLQSADVTVKLKQINVNQVTVEGSVNKPGLYPIQGKTTLVQAVALSGGLSENANAKRVVIFRQINNQRHAAGFNLKDIRNGKAKDPEIYGNDIIVVDGGNARSAYLDAVRSMPLLTALFLAL</sequence>